<dbReference type="eggNOG" id="COG0604">
    <property type="taxonomic scope" value="Bacteria"/>
</dbReference>
<dbReference type="PANTHER" id="PTHR11695:SF294">
    <property type="entry name" value="RETICULON-4-INTERACTING PROTEIN 1, MITOCHONDRIAL"/>
    <property type="match status" value="1"/>
</dbReference>
<dbReference type="InterPro" id="IPR011032">
    <property type="entry name" value="GroES-like_sf"/>
</dbReference>
<dbReference type="CDD" id="cd05289">
    <property type="entry name" value="MDR_like_2"/>
    <property type="match status" value="1"/>
</dbReference>
<gene>
    <name evidence="2" type="ORF">CfE428DRAFT_3235</name>
</gene>
<dbReference type="Pfam" id="PF13602">
    <property type="entry name" value="ADH_zinc_N_2"/>
    <property type="match status" value="1"/>
</dbReference>
<evidence type="ECO:0000259" key="1">
    <source>
        <dbReference type="SMART" id="SM00829"/>
    </source>
</evidence>
<dbReference type="InterPro" id="IPR050700">
    <property type="entry name" value="YIM1/Zinc_Alcohol_DH_Fams"/>
</dbReference>
<evidence type="ECO:0000313" key="2">
    <source>
        <dbReference type="EMBL" id="EDY19058.1"/>
    </source>
</evidence>
<dbReference type="AlphaFoldDB" id="B4D2U7"/>
<name>B4D2U7_9BACT</name>
<feature type="domain" description="Enoyl reductase (ER)" evidence="1">
    <location>
        <begin position="5"/>
        <end position="297"/>
    </location>
</feature>
<dbReference type="InParanoid" id="B4D2U7"/>
<dbReference type="Proteomes" id="UP000005824">
    <property type="component" value="Unassembled WGS sequence"/>
</dbReference>
<dbReference type="EMBL" id="ABVL01000009">
    <property type="protein sequence ID" value="EDY19058.1"/>
    <property type="molecule type" value="Genomic_DNA"/>
</dbReference>
<dbReference type="InterPro" id="IPR013154">
    <property type="entry name" value="ADH-like_N"/>
</dbReference>
<accession>B4D2U7</accession>
<evidence type="ECO:0000313" key="3">
    <source>
        <dbReference type="Proteomes" id="UP000005824"/>
    </source>
</evidence>
<keyword evidence="2" id="KW-0560">Oxidoreductase</keyword>
<dbReference type="Gene3D" id="3.40.50.720">
    <property type="entry name" value="NAD(P)-binding Rossmann-like Domain"/>
    <property type="match status" value="1"/>
</dbReference>
<dbReference type="EC" id="1.6.5.5" evidence="2"/>
<protein>
    <submittedName>
        <fullName evidence="2">NADPH:quinone reductase</fullName>
        <ecNumber evidence="2">1.6.5.5</ecNumber>
    </submittedName>
</protein>
<organism evidence="2 3">
    <name type="scientific">Chthoniobacter flavus Ellin428</name>
    <dbReference type="NCBI Taxonomy" id="497964"/>
    <lineage>
        <taxon>Bacteria</taxon>
        <taxon>Pseudomonadati</taxon>
        <taxon>Verrucomicrobiota</taxon>
        <taxon>Spartobacteria</taxon>
        <taxon>Chthoniobacterales</taxon>
        <taxon>Chthoniobacteraceae</taxon>
        <taxon>Chthoniobacter</taxon>
    </lineage>
</organism>
<dbReference type="PANTHER" id="PTHR11695">
    <property type="entry name" value="ALCOHOL DEHYDROGENASE RELATED"/>
    <property type="match status" value="1"/>
</dbReference>
<dbReference type="Pfam" id="PF08240">
    <property type="entry name" value="ADH_N"/>
    <property type="match status" value="1"/>
</dbReference>
<dbReference type="STRING" id="497964.CfE428DRAFT_3235"/>
<dbReference type="SUPFAM" id="SSF51735">
    <property type="entry name" value="NAD(P)-binding Rossmann-fold domains"/>
    <property type="match status" value="1"/>
</dbReference>
<dbReference type="InterPro" id="IPR020843">
    <property type="entry name" value="ER"/>
</dbReference>
<comment type="caution">
    <text evidence="2">The sequence shown here is derived from an EMBL/GenBank/DDBJ whole genome shotgun (WGS) entry which is preliminary data.</text>
</comment>
<sequence length="300" mass="32404">MIRAGGAESLGVVEIPEPEIHDDEVLVLVQAAGVNPVDTKIRAGTFPRFHPVLPATLGRDISGTIIRSGSEVSEFRTGEEVFGMLDYDRGSYAELAAASPREIARKPFGINHLEAAALPVAALTAWQALFEHGRLRKSQRVLIHGAGGGVGHYAVQFAAWCGAEVLATCAGSDVDFVGSLGAGRPIDYQSERFEEIATGMDLVLDLIGGEIRQRSWSTLKSRGILVSTLPNPKPDGRADVSGREVVVYSSPAQLDVIGRLVADGRVKVHLDRIFLFTEAQKAHDHLEREHSRGKTVLRFP</sequence>
<dbReference type="Gene3D" id="3.90.180.10">
    <property type="entry name" value="Medium-chain alcohol dehydrogenases, catalytic domain"/>
    <property type="match status" value="1"/>
</dbReference>
<dbReference type="InterPro" id="IPR036291">
    <property type="entry name" value="NAD(P)-bd_dom_sf"/>
</dbReference>
<reference evidence="2 3" key="1">
    <citation type="journal article" date="2011" name="J. Bacteriol.">
        <title>Genome sequence of Chthoniobacter flavus Ellin428, an aerobic heterotrophic soil bacterium.</title>
        <authorList>
            <person name="Kant R."/>
            <person name="van Passel M.W."/>
            <person name="Palva A."/>
            <person name="Lucas S."/>
            <person name="Lapidus A."/>
            <person name="Glavina Del Rio T."/>
            <person name="Dalin E."/>
            <person name="Tice H."/>
            <person name="Bruce D."/>
            <person name="Goodwin L."/>
            <person name="Pitluck S."/>
            <person name="Larimer F.W."/>
            <person name="Land M.L."/>
            <person name="Hauser L."/>
            <person name="Sangwan P."/>
            <person name="de Vos W.M."/>
            <person name="Janssen P.H."/>
            <person name="Smidt H."/>
        </authorList>
    </citation>
    <scope>NUCLEOTIDE SEQUENCE [LARGE SCALE GENOMIC DNA]</scope>
    <source>
        <strain evidence="2 3">Ellin428</strain>
    </source>
</reference>
<keyword evidence="3" id="KW-1185">Reference proteome</keyword>
<proteinExistence type="predicted"/>
<dbReference type="SMART" id="SM00829">
    <property type="entry name" value="PKS_ER"/>
    <property type="match status" value="1"/>
</dbReference>
<dbReference type="GO" id="GO:0003960">
    <property type="term" value="F:quinone reductase (NADPH) activity"/>
    <property type="evidence" value="ECO:0007669"/>
    <property type="project" value="UniProtKB-EC"/>
</dbReference>
<dbReference type="SUPFAM" id="SSF50129">
    <property type="entry name" value="GroES-like"/>
    <property type="match status" value="1"/>
</dbReference>